<keyword evidence="2" id="KW-1185">Reference proteome</keyword>
<dbReference type="Proteomes" id="UP000216411">
    <property type="component" value="Unassembled WGS sequence"/>
</dbReference>
<accession>A0A371JKN3</accession>
<reference evidence="1 2" key="1">
    <citation type="journal article" date="2017" name="Genome Announc.">
        <title>Draft Genome Sequence of a Sporulating and Motile Strain of Lachnotalea glycerini Isolated from Water in Quebec City, Canada.</title>
        <authorList>
            <person name="Maheux A.F."/>
            <person name="Boudreau D.K."/>
            <person name="Berube E."/>
            <person name="Boissinot M."/>
            <person name="Raymond F."/>
            <person name="Brodeur S."/>
            <person name="Corbeil J."/>
            <person name="Isabel S."/>
            <person name="Omar R.F."/>
            <person name="Bergeron M.G."/>
        </authorList>
    </citation>
    <scope>NUCLEOTIDE SEQUENCE [LARGE SCALE GENOMIC DNA]</scope>
    <source>
        <strain evidence="1 2">CCRI-19302</strain>
    </source>
</reference>
<dbReference type="RefSeq" id="WP_094379794.1">
    <property type="nucleotide sequence ID" value="NZ_NOKA02000001.1"/>
</dbReference>
<dbReference type="OrthoDB" id="2068443at2"/>
<proteinExistence type="predicted"/>
<organism evidence="1 2">
    <name type="scientific">Lachnotalea glycerini</name>
    <dbReference type="NCBI Taxonomy" id="1763509"/>
    <lineage>
        <taxon>Bacteria</taxon>
        <taxon>Bacillati</taxon>
        <taxon>Bacillota</taxon>
        <taxon>Clostridia</taxon>
        <taxon>Lachnospirales</taxon>
        <taxon>Lachnospiraceae</taxon>
        <taxon>Lachnotalea</taxon>
    </lineage>
</organism>
<dbReference type="AlphaFoldDB" id="A0A371JKN3"/>
<name>A0A371JKN3_9FIRM</name>
<evidence type="ECO:0000313" key="1">
    <source>
        <dbReference type="EMBL" id="RDY33272.1"/>
    </source>
</evidence>
<dbReference type="EMBL" id="NOKA02000001">
    <property type="protein sequence ID" value="RDY33272.1"/>
    <property type="molecule type" value="Genomic_DNA"/>
</dbReference>
<comment type="caution">
    <text evidence="1">The sequence shown here is derived from an EMBL/GenBank/DDBJ whole genome shotgun (WGS) entry which is preliminary data.</text>
</comment>
<evidence type="ECO:0000313" key="2">
    <source>
        <dbReference type="Proteomes" id="UP000216411"/>
    </source>
</evidence>
<sequence length="254" mass="29479">MQLEGKSIQHMKFGKGIVKESGGKYITVQFEEGEKQFLYPDAFFKFLVFNDKKMQEKIDIILDGMISKEEKDREAEIREQERVHKIQTLKVELNSQAAFGMIQNAKENVFDAWTIFSGNYLSGKSKGKPKPPIKLKLNSACLLTECLAGEAESKRRIIGAFMVNDDFVGSNCQDGIIKSHENFRIKLKTNEMLSFWDYFSNDEGPQKWGGAEMKYFTNIKMQHILNDIQTKITDLKRQQLVSEFYQYFCYVNRL</sequence>
<gene>
    <name evidence="1" type="ORF">CG710_001750</name>
</gene>
<protein>
    <submittedName>
        <fullName evidence="1">Uncharacterized protein</fullName>
    </submittedName>
</protein>